<dbReference type="EC" id="5.6.2.3" evidence="10"/>
<dbReference type="PRINTS" id="PR00080">
    <property type="entry name" value="SDRFAMILY"/>
</dbReference>
<evidence type="ECO:0000259" key="12">
    <source>
        <dbReference type="SMART" id="SM00382"/>
    </source>
</evidence>
<dbReference type="OrthoDB" id="432234at2759"/>
<proteinExistence type="inferred from homology"/>
<keyword evidence="9" id="KW-0413">Isomerase</keyword>
<keyword evidence="2 10" id="KW-0227">DNA damage</keyword>
<dbReference type="Gene3D" id="3.40.50.720">
    <property type="entry name" value="NAD(P)-binding Rossmann-like Domain"/>
    <property type="match status" value="1"/>
</dbReference>
<keyword evidence="5 10" id="KW-0067">ATP-binding</keyword>
<evidence type="ECO:0000313" key="14">
    <source>
        <dbReference type="Proteomes" id="UP000293360"/>
    </source>
</evidence>
<dbReference type="GO" id="GO:0000723">
    <property type="term" value="P:telomere maintenance"/>
    <property type="evidence" value="ECO:0007669"/>
    <property type="project" value="InterPro"/>
</dbReference>
<evidence type="ECO:0000256" key="10">
    <source>
        <dbReference type="RuleBase" id="RU363044"/>
    </source>
</evidence>
<evidence type="ECO:0000256" key="5">
    <source>
        <dbReference type="ARBA" id="ARBA00022840"/>
    </source>
</evidence>
<organism evidence="13 14">
    <name type="scientific">Monosporascus ibericus</name>
    <dbReference type="NCBI Taxonomy" id="155417"/>
    <lineage>
        <taxon>Eukaryota</taxon>
        <taxon>Fungi</taxon>
        <taxon>Dikarya</taxon>
        <taxon>Ascomycota</taxon>
        <taxon>Pezizomycotina</taxon>
        <taxon>Sordariomycetes</taxon>
        <taxon>Xylariomycetidae</taxon>
        <taxon>Xylariales</taxon>
        <taxon>Xylariales incertae sedis</taxon>
        <taxon>Monosporascus</taxon>
    </lineage>
</organism>
<evidence type="ECO:0000256" key="7">
    <source>
        <dbReference type="ARBA" id="ARBA00023125"/>
    </source>
</evidence>
<dbReference type="InterPro" id="IPR036291">
    <property type="entry name" value="NAD(P)-bd_dom_sf"/>
</dbReference>
<keyword evidence="14" id="KW-1185">Reference proteome</keyword>
<dbReference type="PRINTS" id="PR00081">
    <property type="entry name" value="GDHRDH"/>
</dbReference>
<dbReference type="InterPro" id="IPR049163">
    <property type="entry name" value="Pif1-like_2B_dom"/>
</dbReference>
<dbReference type="FunFam" id="3.40.50.720:FF:000084">
    <property type="entry name" value="Short-chain dehydrogenase reductase"/>
    <property type="match status" value="1"/>
</dbReference>
<dbReference type="GO" id="GO:0005524">
    <property type="term" value="F:ATP binding"/>
    <property type="evidence" value="ECO:0007669"/>
    <property type="project" value="UniProtKB-KW"/>
</dbReference>
<keyword evidence="7" id="KW-0238">DNA-binding</keyword>
<evidence type="ECO:0000256" key="4">
    <source>
        <dbReference type="ARBA" id="ARBA00022806"/>
    </source>
</evidence>
<dbReference type="AlphaFoldDB" id="A0A4Q4T858"/>
<dbReference type="Gene3D" id="3.40.50.300">
    <property type="entry name" value="P-loop containing nucleotide triphosphate hydrolases"/>
    <property type="match status" value="2"/>
</dbReference>
<dbReference type="SMART" id="SM00382">
    <property type="entry name" value="AAA"/>
    <property type="match status" value="1"/>
</dbReference>
<dbReference type="CDD" id="cd18809">
    <property type="entry name" value="SF1_C_RecD"/>
    <property type="match status" value="1"/>
</dbReference>
<dbReference type="InterPro" id="IPR003593">
    <property type="entry name" value="AAA+_ATPase"/>
</dbReference>
<evidence type="ECO:0000256" key="9">
    <source>
        <dbReference type="ARBA" id="ARBA00023235"/>
    </source>
</evidence>
<feature type="domain" description="AAA+ ATPase" evidence="12">
    <location>
        <begin position="459"/>
        <end position="611"/>
    </location>
</feature>
<dbReference type="Proteomes" id="UP000293360">
    <property type="component" value="Unassembled WGS sequence"/>
</dbReference>
<sequence>METRGVVLVTGAGSGIGRAVAQRLASLGADVLVCADLNFDAAEETATLCRNIKRPNDSGCFKVVAHPVDVRDEASVDGLITQVAKTHGRIDVLVNTAGLGATNQTPIRDMSLADWRSLDEVHNIGCFLLTRAALRVMDGQDAVMPIPTANDRPPVRGAIVMLTSLASEGTFLGAGNYIAAKHAVKGMVQTAAIENAARGIRVNAVAPSYVSGPMMDKFLEAAPEVKRGLLGDLPMGRLVRPGEVADAVAFLASPASSYPPIAPQSPGYADPTSQSLQPTSSVAKRPLKDGYPTEGNKRHEVDSAVPDVISLLSDDEDDDNVQAQPTTHFDISPAYAAITPSDFISTVSSQVATPATNPMGPAKALSQAAIVKRSGSPLRGKDALISQRKDVTHYAPLLDPIGMQISCDARGSDTKRIPDLTPPPSSPNEPIVPKPPKPAVGDEPPLCSEQAALVDLVAEGKNVFYTGSAGCGKSTALKAIRECLQAMGKSVRTIAPTGRAALQVNGSTTWTFAGWTPDHHKRTLDELRQAAHGKFVWKRFMETDVIIIDEISMVENLHFERLNEVMKAARHDPGLAVQPAFGGVQVIVTGDFCQLPPVRPFQHCIECGRELIKGSSDSGITFNCPQHGMYHERDKWAFRSRAWKECNFVHVQLNTIHRQSDEAFIRILQKCRIGERLAQAETELLMNHPCMVHHATKLFATREEVNRVNKTEFERLKGLNHTYWCLDNFFWQQDKHPHLQWKGIRKPKGPQSEGPLRALEEHRFAECVELKKGMLVVLLVNLDLQSGLCNGSQGIVCGFEQNDPKKLPKAKKTKDKEPENRIFGERAPIKEEQIKLFIQDPGAKYKVWPVIKFHNGETRTIYADCSIAELGDARPYSLLCRTQIPLAPAWAMTIHKSQSLTLDRVIVNLSKAFEEGQVYVALSRATSLKGLKIEGDRAGLLAGLGGNQEVQEFLRTKFGGVNGPSSSICE</sequence>
<dbReference type="GO" id="GO:0006310">
    <property type="term" value="P:DNA recombination"/>
    <property type="evidence" value="ECO:0007669"/>
    <property type="project" value="UniProtKB-KW"/>
</dbReference>
<evidence type="ECO:0000313" key="13">
    <source>
        <dbReference type="EMBL" id="RYP00347.1"/>
    </source>
</evidence>
<dbReference type="InterPro" id="IPR027417">
    <property type="entry name" value="P-loop_NTPase"/>
</dbReference>
<keyword evidence="6" id="KW-0521">NADP</keyword>
<keyword evidence="8 10" id="KW-0234">DNA repair</keyword>
<feature type="compositionally biased region" description="Pro residues" evidence="11">
    <location>
        <begin position="420"/>
        <end position="438"/>
    </location>
</feature>
<dbReference type="SUPFAM" id="SSF51735">
    <property type="entry name" value="NAD(P)-binding Rossmann-fold domains"/>
    <property type="match status" value="1"/>
</dbReference>
<comment type="similarity">
    <text evidence="10">Belongs to the helicase family.</text>
</comment>
<dbReference type="GO" id="GO:0043139">
    <property type="term" value="F:5'-3' DNA helicase activity"/>
    <property type="evidence" value="ECO:0007669"/>
    <property type="project" value="UniProtKB-EC"/>
</dbReference>
<evidence type="ECO:0000256" key="1">
    <source>
        <dbReference type="ARBA" id="ARBA00022741"/>
    </source>
</evidence>
<gene>
    <name evidence="13" type="ORF">DL764_006547</name>
</gene>
<dbReference type="GO" id="GO:0006281">
    <property type="term" value="P:DNA repair"/>
    <property type="evidence" value="ECO:0007669"/>
    <property type="project" value="UniProtKB-KW"/>
</dbReference>
<keyword evidence="10" id="KW-0233">DNA recombination</keyword>
<accession>A0A4Q4T858</accession>
<name>A0A4Q4T858_9PEZI</name>
<keyword evidence="3 10" id="KW-0378">Hydrolase</keyword>
<dbReference type="Pfam" id="PF13561">
    <property type="entry name" value="adh_short_C2"/>
    <property type="match status" value="1"/>
</dbReference>
<dbReference type="STRING" id="155417.A0A4Q4T858"/>
<evidence type="ECO:0000256" key="2">
    <source>
        <dbReference type="ARBA" id="ARBA00022763"/>
    </source>
</evidence>
<feature type="compositionally biased region" description="Polar residues" evidence="11">
    <location>
        <begin position="271"/>
        <end position="282"/>
    </location>
</feature>
<dbReference type="InterPro" id="IPR051055">
    <property type="entry name" value="PIF1_helicase"/>
</dbReference>
<dbReference type="CDD" id="cd05233">
    <property type="entry name" value="SDR_c"/>
    <property type="match status" value="1"/>
</dbReference>
<comment type="catalytic activity">
    <reaction evidence="10">
        <text>ATP + H2O = ADP + phosphate + H(+)</text>
        <dbReference type="Rhea" id="RHEA:13065"/>
        <dbReference type="ChEBI" id="CHEBI:15377"/>
        <dbReference type="ChEBI" id="CHEBI:15378"/>
        <dbReference type="ChEBI" id="CHEBI:30616"/>
        <dbReference type="ChEBI" id="CHEBI:43474"/>
        <dbReference type="ChEBI" id="CHEBI:456216"/>
        <dbReference type="EC" id="5.6.2.3"/>
    </reaction>
</comment>
<evidence type="ECO:0000256" key="11">
    <source>
        <dbReference type="SAM" id="MobiDB-lite"/>
    </source>
</evidence>
<dbReference type="InterPro" id="IPR010285">
    <property type="entry name" value="DNA_helicase_pif1-like_DEAD"/>
</dbReference>
<evidence type="ECO:0000256" key="8">
    <source>
        <dbReference type="ARBA" id="ARBA00023204"/>
    </source>
</evidence>
<dbReference type="InterPro" id="IPR002347">
    <property type="entry name" value="SDR_fam"/>
</dbReference>
<keyword evidence="4 10" id="KW-0347">Helicase</keyword>
<dbReference type="EMBL" id="QJNU01000393">
    <property type="protein sequence ID" value="RYP00347.1"/>
    <property type="molecule type" value="Genomic_DNA"/>
</dbReference>
<dbReference type="PANTHER" id="PTHR47642:SF5">
    <property type="entry name" value="ATP-DEPENDENT DNA HELICASE"/>
    <property type="match status" value="1"/>
</dbReference>
<dbReference type="GO" id="GO:0016887">
    <property type="term" value="F:ATP hydrolysis activity"/>
    <property type="evidence" value="ECO:0007669"/>
    <property type="project" value="RHEA"/>
</dbReference>
<evidence type="ECO:0000256" key="6">
    <source>
        <dbReference type="ARBA" id="ARBA00022857"/>
    </source>
</evidence>
<dbReference type="Pfam" id="PF21530">
    <property type="entry name" value="Pif1_2B_dom"/>
    <property type="match status" value="1"/>
</dbReference>
<feature type="region of interest" description="Disordered" evidence="11">
    <location>
        <begin position="261"/>
        <end position="304"/>
    </location>
</feature>
<keyword evidence="1 10" id="KW-0547">Nucleotide-binding</keyword>
<dbReference type="SUPFAM" id="SSF52540">
    <property type="entry name" value="P-loop containing nucleoside triphosphate hydrolases"/>
    <property type="match status" value="2"/>
</dbReference>
<comment type="caution">
    <text evidence="13">The sequence shown here is derived from an EMBL/GenBank/DDBJ whole genome shotgun (WGS) entry which is preliminary data.</text>
</comment>
<comment type="cofactor">
    <cofactor evidence="10">
        <name>Mg(2+)</name>
        <dbReference type="ChEBI" id="CHEBI:18420"/>
    </cofactor>
</comment>
<reference evidence="13 14" key="1">
    <citation type="submission" date="2018-06" db="EMBL/GenBank/DDBJ databases">
        <title>Complete Genomes of Monosporascus.</title>
        <authorList>
            <person name="Robinson A.J."/>
            <person name="Natvig D.O."/>
        </authorList>
    </citation>
    <scope>NUCLEOTIDE SEQUENCE [LARGE SCALE GENOMIC DNA]</scope>
    <source>
        <strain evidence="13 14">CBS 110550</strain>
    </source>
</reference>
<protein>
    <recommendedName>
        <fullName evidence="10">ATP-dependent DNA helicase</fullName>
        <ecNumber evidence="10">5.6.2.3</ecNumber>
    </recommendedName>
</protein>
<dbReference type="PANTHER" id="PTHR47642">
    <property type="entry name" value="ATP-DEPENDENT DNA HELICASE"/>
    <property type="match status" value="1"/>
</dbReference>
<dbReference type="Pfam" id="PF05970">
    <property type="entry name" value="PIF1"/>
    <property type="match status" value="1"/>
</dbReference>
<evidence type="ECO:0000256" key="3">
    <source>
        <dbReference type="ARBA" id="ARBA00022801"/>
    </source>
</evidence>
<feature type="region of interest" description="Disordered" evidence="11">
    <location>
        <begin position="408"/>
        <end position="443"/>
    </location>
</feature>